<feature type="non-terminal residue" evidence="2">
    <location>
        <position position="1"/>
    </location>
</feature>
<dbReference type="InterPro" id="IPR048635">
    <property type="entry name" value="MFD_D3"/>
</dbReference>
<dbReference type="InterPro" id="IPR036101">
    <property type="entry name" value="CarD-like/TRCF_RID_sf"/>
</dbReference>
<protein>
    <recommendedName>
        <fullName evidence="1">CarD-like/TRCF RNAP-interacting domain-containing protein</fullName>
    </recommendedName>
</protein>
<proteinExistence type="predicted"/>
<organism evidence="2">
    <name type="scientific">marine sediment metagenome</name>
    <dbReference type="NCBI Taxonomy" id="412755"/>
    <lineage>
        <taxon>unclassified sequences</taxon>
        <taxon>metagenomes</taxon>
        <taxon>ecological metagenomes</taxon>
    </lineage>
</organism>
<evidence type="ECO:0000313" key="2">
    <source>
        <dbReference type="EMBL" id="GAH14594.1"/>
    </source>
</evidence>
<reference evidence="2" key="1">
    <citation type="journal article" date="2014" name="Front. Microbiol.">
        <title>High frequency of phylogenetically diverse reductive dehalogenase-homologous genes in deep subseafloor sedimentary metagenomes.</title>
        <authorList>
            <person name="Kawai M."/>
            <person name="Futagami T."/>
            <person name="Toyoda A."/>
            <person name="Takaki Y."/>
            <person name="Nishi S."/>
            <person name="Hori S."/>
            <person name="Arai W."/>
            <person name="Tsubouchi T."/>
            <person name="Morono Y."/>
            <person name="Uchiyama I."/>
            <person name="Ito T."/>
            <person name="Fujiyama A."/>
            <person name="Inagaki F."/>
            <person name="Takami H."/>
        </authorList>
    </citation>
    <scope>NUCLEOTIDE SEQUENCE</scope>
    <source>
        <strain evidence="2">Expedition CK06-06</strain>
    </source>
</reference>
<evidence type="ECO:0000259" key="1">
    <source>
        <dbReference type="SMART" id="SM01058"/>
    </source>
</evidence>
<accession>X1EBT6</accession>
<dbReference type="Pfam" id="PF21132">
    <property type="entry name" value="MFD_D3"/>
    <property type="match status" value="1"/>
</dbReference>
<name>X1EBT6_9ZZZZ</name>
<comment type="caution">
    <text evidence="2">The sequence shown here is derived from an EMBL/GenBank/DDBJ whole genome shotgun (WGS) entry which is preliminary data.</text>
</comment>
<dbReference type="EMBL" id="BART01034108">
    <property type="protein sequence ID" value="GAH14594.1"/>
    <property type="molecule type" value="Genomic_DNA"/>
</dbReference>
<dbReference type="Gene3D" id="2.40.10.170">
    <property type="match status" value="1"/>
</dbReference>
<feature type="domain" description="CarD-like/TRCF RNAP-interacting" evidence="1">
    <location>
        <begin position="168"/>
        <end position="219"/>
    </location>
</feature>
<dbReference type="SUPFAM" id="SSF52540">
    <property type="entry name" value="P-loop containing nucleoside triphosphate hydrolases"/>
    <property type="match status" value="1"/>
</dbReference>
<dbReference type="Pfam" id="PF02559">
    <property type="entry name" value="CarD_TRCF_RID"/>
    <property type="match status" value="1"/>
</dbReference>
<dbReference type="InterPro" id="IPR027417">
    <property type="entry name" value="P-loop_NTPase"/>
</dbReference>
<dbReference type="SMART" id="SM01058">
    <property type="entry name" value="CarD_TRCF"/>
    <property type="match status" value="1"/>
</dbReference>
<dbReference type="AlphaFoldDB" id="X1EBT6"/>
<dbReference type="SUPFAM" id="SSF141259">
    <property type="entry name" value="CarD-like"/>
    <property type="match status" value="1"/>
</dbReference>
<dbReference type="Gene3D" id="3.40.50.11140">
    <property type="match status" value="1"/>
</dbReference>
<dbReference type="InterPro" id="IPR003711">
    <property type="entry name" value="CarD-like/TRCF_RID"/>
</dbReference>
<sequence>ASYFITYSEICDELKPKKIINLTYFPEENKESISGNQEEKKEYIREFILEGQEISSYFGNLDIFAKDLEKWQKEKQHIIILVRNEGRAQRLGEILEERGVKRFTTGRMGEYAHLKSTIFISYGYLNYGFRLPNLKIVFITDQEIFGKERNKRYKLTRRKSGPFSTIMDISSGDYVVHIDHGIGIYRGILNLTVKVVKQDYLLIEYAQGDKLYVPVDQFN</sequence>
<feature type="non-terminal residue" evidence="2">
    <location>
        <position position="219"/>
    </location>
</feature>
<gene>
    <name evidence="2" type="ORF">S01H4_58400</name>
</gene>